<sequence length="89" mass="10553">MHPFGAQSCSKLSEDSQHRRLHSRQVCDKHRLLRNAQENCNFDKMSTNIQQKSSNRAKKTVNNIRNSWDLVAHERHTFYKRNFPSSRGR</sequence>
<accession>A0A915LA13</accession>
<protein>
    <submittedName>
        <fullName evidence="3">Uncharacterized protein</fullName>
    </submittedName>
</protein>
<dbReference type="AlphaFoldDB" id="A0A915LA13"/>
<dbReference type="WBParaSite" id="nRc.2.0.1.t46596-RA">
    <property type="protein sequence ID" value="nRc.2.0.1.t46596-RA"/>
    <property type="gene ID" value="nRc.2.0.1.g46596"/>
</dbReference>
<proteinExistence type="predicted"/>
<dbReference type="Proteomes" id="UP000887565">
    <property type="component" value="Unplaced"/>
</dbReference>
<reference evidence="3" key="1">
    <citation type="submission" date="2022-11" db="UniProtKB">
        <authorList>
            <consortium name="WormBaseParasite"/>
        </authorList>
    </citation>
    <scope>IDENTIFICATION</scope>
</reference>
<organism evidence="2 3">
    <name type="scientific">Romanomermis culicivorax</name>
    <name type="common">Nematode worm</name>
    <dbReference type="NCBI Taxonomy" id="13658"/>
    <lineage>
        <taxon>Eukaryota</taxon>
        <taxon>Metazoa</taxon>
        <taxon>Ecdysozoa</taxon>
        <taxon>Nematoda</taxon>
        <taxon>Enoplea</taxon>
        <taxon>Dorylaimia</taxon>
        <taxon>Mermithida</taxon>
        <taxon>Mermithoidea</taxon>
        <taxon>Mermithidae</taxon>
        <taxon>Romanomermis</taxon>
    </lineage>
</organism>
<evidence type="ECO:0000256" key="1">
    <source>
        <dbReference type="SAM" id="MobiDB-lite"/>
    </source>
</evidence>
<feature type="region of interest" description="Disordered" evidence="1">
    <location>
        <begin position="1"/>
        <end position="24"/>
    </location>
</feature>
<name>A0A915LA13_ROMCU</name>
<evidence type="ECO:0000313" key="3">
    <source>
        <dbReference type="WBParaSite" id="nRc.2.0.1.t46596-RA"/>
    </source>
</evidence>
<keyword evidence="2" id="KW-1185">Reference proteome</keyword>
<evidence type="ECO:0000313" key="2">
    <source>
        <dbReference type="Proteomes" id="UP000887565"/>
    </source>
</evidence>